<evidence type="ECO:0000259" key="7">
    <source>
        <dbReference type="PROSITE" id="PS50847"/>
    </source>
</evidence>
<feature type="region of interest" description="Disordered" evidence="5">
    <location>
        <begin position="617"/>
        <end position="708"/>
    </location>
</feature>
<evidence type="ECO:0000256" key="2">
    <source>
        <dbReference type="ARBA" id="ARBA00022525"/>
    </source>
</evidence>
<keyword evidence="1" id="KW-0134">Cell wall</keyword>
<evidence type="ECO:0000313" key="8">
    <source>
        <dbReference type="EMBL" id="MFC0424504.1"/>
    </source>
</evidence>
<dbReference type="Pfam" id="PF07523">
    <property type="entry name" value="Big_3"/>
    <property type="match status" value="2"/>
</dbReference>
<dbReference type="PROSITE" id="PS50847">
    <property type="entry name" value="GRAM_POS_ANCHORING"/>
    <property type="match status" value="1"/>
</dbReference>
<name>A0ABV6K602_9LACO</name>
<keyword evidence="2" id="KW-0964">Secreted</keyword>
<protein>
    <submittedName>
        <fullName evidence="8">Bacterial Ig-like domain-containing protein</fullName>
    </submittedName>
</protein>
<feature type="compositionally biased region" description="Polar residues" evidence="5">
    <location>
        <begin position="695"/>
        <end position="706"/>
    </location>
</feature>
<organism evidence="8 9">
    <name type="scientific">Lactiplantibacillus plajomi</name>
    <dbReference type="NCBI Taxonomy" id="1457217"/>
    <lineage>
        <taxon>Bacteria</taxon>
        <taxon>Bacillati</taxon>
        <taxon>Bacillota</taxon>
        <taxon>Bacilli</taxon>
        <taxon>Lactobacillales</taxon>
        <taxon>Lactobacillaceae</taxon>
        <taxon>Lactiplantibacillus</taxon>
    </lineage>
</organism>
<dbReference type="Gene3D" id="2.60.40.10">
    <property type="entry name" value="Immunoglobulins"/>
    <property type="match status" value="2"/>
</dbReference>
<sequence length="738" mass="77798">MIPRQLHGATFTRANTLQANNTGLNNHQFAILAPFIQGVFEANTPVWSVVVSVAGNNITDFSPLKNISPQKRGGMLTAWFQYGWNVDPIPIKAGETMIVTSPLTDIYGDSINYNVRYYQDDGTENGKLVVADAFQEEATTDDGATRMVWKYKLVNPKITNGMVRYGQWGTGDVARPEYTTDSQGNPMKSFQLNTGMHVIQYVTESQASLTFNPSEVVMGPDASWNYVDHINTATDYDGNPIDASQWPNLNIQQVSPLDLASAGQQTVRFAYTDEQNNVFYVDAVVDVVASQATITAAADQIVWPSEVSGLTAADLVASVTDATGQALTDFSAVTMTAVDPAKAGAQPVTLSYTDVAGNVVTATAYVTVDLASLTTTATEVVAGPNASWDYLTAITAATDSNGQTIDGHNADVQVVTPPDLSTAKVGVPQTVVLAYTDNLGRTQTVNATVTTLKSQAILAGTDLTLIAGPNATWQLADSVDLAHSLDASGQPLTTADLTKITADTRPDVQTPGDYPLTLRYVDAAGNLIIGNASVTVVASKAAIKVTDSRLTTGATWQPADNFVSATAAAGQPLALTDLTVTGKVTTNRPGTYQVTYQYTDAIGNVVTATATVTVVDPETPIEPENPEKPKEPEQLGEVDGIQDGDNQQNGTGTGQETTADGDQVDGQSSTTSQSEKSEVLTPDAPKTVQPASAKAQASATSLPQTDETSRSALTVLAGVLGLSSLVAGVGATRRRRDR</sequence>
<keyword evidence="3" id="KW-0732">Signal</keyword>
<reference evidence="8 9" key="1">
    <citation type="submission" date="2024-09" db="EMBL/GenBank/DDBJ databases">
        <authorList>
            <person name="Sun Q."/>
            <person name="Mori K."/>
        </authorList>
    </citation>
    <scope>NUCLEOTIDE SEQUENCE [LARGE SCALE GENOMIC DNA]</scope>
    <source>
        <strain evidence="8 9">TBRC 4575</strain>
    </source>
</reference>
<accession>A0ABV6K602</accession>
<feature type="domain" description="Gram-positive cocci surface proteins LPxTG" evidence="7">
    <location>
        <begin position="702"/>
        <end position="738"/>
    </location>
</feature>
<evidence type="ECO:0000313" key="9">
    <source>
        <dbReference type="Proteomes" id="UP001589855"/>
    </source>
</evidence>
<keyword evidence="9" id="KW-1185">Reference proteome</keyword>
<evidence type="ECO:0000256" key="5">
    <source>
        <dbReference type="SAM" id="MobiDB-lite"/>
    </source>
</evidence>
<feature type="compositionally biased region" description="Low complexity" evidence="5">
    <location>
        <begin position="643"/>
        <end position="658"/>
    </location>
</feature>
<dbReference type="RefSeq" id="WP_137644934.1">
    <property type="nucleotide sequence ID" value="NZ_BAABRM010000009.1"/>
</dbReference>
<comment type="caution">
    <text evidence="8">The sequence shown here is derived from an EMBL/GenBank/DDBJ whole genome shotgun (WGS) entry which is preliminary data.</text>
</comment>
<gene>
    <name evidence="8" type="ORF">ACFFGS_10265</name>
</gene>
<dbReference type="InterPro" id="IPR019931">
    <property type="entry name" value="LPXTG_anchor"/>
</dbReference>
<evidence type="ECO:0000256" key="1">
    <source>
        <dbReference type="ARBA" id="ARBA00022512"/>
    </source>
</evidence>
<proteinExistence type="predicted"/>
<feature type="transmembrane region" description="Helical" evidence="6">
    <location>
        <begin position="712"/>
        <end position="732"/>
    </location>
</feature>
<evidence type="ECO:0000256" key="3">
    <source>
        <dbReference type="ARBA" id="ARBA00022729"/>
    </source>
</evidence>
<keyword evidence="4" id="KW-0572">Peptidoglycan-anchor</keyword>
<keyword evidence="6" id="KW-0812">Transmembrane</keyword>
<dbReference type="InterPro" id="IPR022038">
    <property type="entry name" value="Ig-like_bact"/>
</dbReference>
<dbReference type="InterPro" id="IPR013783">
    <property type="entry name" value="Ig-like_fold"/>
</dbReference>
<dbReference type="EMBL" id="JBHLUK010000072">
    <property type="protein sequence ID" value="MFC0424504.1"/>
    <property type="molecule type" value="Genomic_DNA"/>
</dbReference>
<evidence type="ECO:0000256" key="6">
    <source>
        <dbReference type="SAM" id="Phobius"/>
    </source>
</evidence>
<evidence type="ECO:0000256" key="4">
    <source>
        <dbReference type="ARBA" id="ARBA00023088"/>
    </source>
</evidence>
<keyword evidence="6" id="KW-0472">Membrane</keyword>
<dbReference type="NCBIfam" id="TIGR01167">
    <property type="entry name" value="LPXTG_anchor"/>
    <property type="match status" value="1"/>
</dbReference>
<dbReference type="Proteomes" id="UP001589855">
    <property type="component" value="Unassembled WGS sequence"/>
</dbReference>
<keyword evidence="6" id="KW-1133">Transmembrane helix</keyword>